<dbReference type="InterPro" id="IPR027417">
    <property type="entry name" value="P-loop_NTPase"/>
</dbReference>
<dbReference type="EMBL" id="DTQM01000204">
    <property type="protein sequence ID" value="HGC43681.1"/>
    <property type="molecule type" value="Genomic_DNA"/>
</dbReference>
<dbReference type="Pfam" id="PF00350">
    <property type="entry name" value="Dynamin_N"/>
    <property type="match status" value="1"/>
</dbReference>
<gene>
    <name evidence="2" type="ORF">ENY07_10745</name>
</gene>
<protein>
    <recommendedName>
        <fullName evidence="1">Dynamin N-terminal domain-containing protein</fullName>
    </recommendedName>
</protein>
<name>A0A8J4HDM0_9PROT</name>
<dbReference type="CDD" id="cd09912">
    <property type="entry name" value="DLP_2"/>
    <property type="match status" value="1"/>
</dbReference>
<sequence>MDLAAYDALKFDLAAILRGLRRHYARPGMAEPEALRDLFARLAEDRFNLAVVGRFSRGKTSLMNAILGTDLLPVGVLPITSVITMVSYGSEPKAVLRYQGSSLFMDVPIAELAEHITEHGNPGNRRGIRAAEVQVPAEFLRRGFTFVDTPGLGSAIRANTRTTEDFLPEADALIVVSSHDSPLSQEEAALLTAARATGRALFVVLNKQDLVDPPARAAAITHVAAVLREAREGGAVSVFSVSARDGLKAKQTGDAALLAQSGLPALEQALVEFLLHERRTRFLAAMVARIAPLLAAPGVPPALAQRLAEIDARIAAADGAVPAVAADPAPLAPLLPGCEVCRAIADAVFDAIAHLQAELSADRAAQADLARRGGFCGDHAEQFRRIAATREVATAFTPVLWAQAATLRRLAASDPSPASAAEGVAALLPSGAHCPICSVARQREAAEISSLVALIAAQGPDIIHARSALCLPHLGRLVGALSDGAARRALLLREAALLERLAEDAQRFALQQDAVRRDMASKEDLAAADRAMRVLLDHPDARHAPADDVTHKEG</sequence>
<reference evidence="2" key="1">
    <citation type="journal article" date="2020" name="mSystems">
        <title>Genome- and Community-Level Interaction Insights into Carbon Utilization and Element Cycling Functions of Hydrothermarchaeota in Hydrothermal Sediment.</title>
        <authorList>
            <person name="Zhou Z."/>
            <person name="Liu Y."/>
            <person name="Xu W."/>
            <person name="Pan J."/>
            <person name="Luo Z.H."/>
            <person name="Li M."/>
        </authorList>
    </citation>
    <scope>NUCLEOTIDE SEQUENCE</scope>
    <source>
        <strain evidence="2">SpSt-997</strain>
    </source>
</reference>
<dbReference type="AlphaFoldDB" id="A0A8J4HDM0"/>
<dbReference type="InterPro" id="IPR045063">
    <property type="entry name" value="Dynamin_N"/>
</dbReference>
<dbReference type="SUPFAM" id="SSF52540">
    <property type="entry name" value="P-loop containing nucleoside triphosphate hydrolases"/>
    <property type="match status" value="1"/>
</dbReference>
<comment type="caution">
    <text evidence="2">The sequence shown here is derived from an EMBL/GenBank/DDBJ whole genome shotgun (WGS) entry which is preliminary data.</text>
</comment>
<dbReference type="Gene3D" id="3.40.50.300">
    <property type="entry name" value="P-loop containing nucleotide triphosphate hydrolases"/>
    <property type="match status" value="1"/>
</dbReference>
<feature type="domain" description="Dynamin N-terminal" evidence="1">
    <location>
        <begin position="49"/>
        <end position="207"/>
    </location>
</feature>
<organism evidence="2">
    <name type="scientific">Acidicaldus sp</name>
    <dbReference type="NCBI Taxonomy" id="1872105"/>
    <lineage>
        <taxon>Bacteria</taxon>
        <taxon>Pseudomonadati</taxon>
        <taxon>Pseudomonadota</taxon>
        <taxon>Alphaproteobacteria</taxon>
        <taxon>Acetobacterales</taxon>
        <taxon>Acetobacteraceae</taxon>
        <taxon>Acidicaldus</taxon>
    </lineage>
</organism>
<evidence type="ECO:0000259" key="1">
    <source>
        <dbReference type="Pfam" id="PF00350"/>
    </source>
</evidence>
<dbReference type="PANTHER" id="PTHR43681:SF1">
    <property type="entry name" value="SARCALUMENIN"/>
    <property type="match status" value="1"/>
</dbReference>
<dbReference type="PANTHER" id="PTHR43681">
    <property type="entry name" value="TRANSMEMBRANE GTPASE FZO"/>
    <property type="match status" value="1"/>
</dbReference>
<evidence type="ECO:0000313" key="2">
    <source>
        <dbReference type="EMBL" id="HGC43681.1"/>
    </source>
</evidence>
<accession>A0A8J4HDM0</accession>
<dbReference type="InterPro" id="IPR051943">
    <property type="entry name" value="TRAFAC_Dynamin-like_GTPase"/>
</dbReference>
<proteinExistence type="predicted"/>